<dbReference type="Pfam" id="PF05380">
    <property type="entry name" value="Peptidase_A17"/>
    <property type="match status" value="1"/>
</dbReference>
<reference evidence="2" key="2">
    <citation type="submission" date="2023-11" db="UniProtKB">
        <authorList>
            <consortium name="WormBaseParasite"/>
        </authorList>
    </citation>
    <scope>IDENTIFICATION</scope>
</reference>
<dbReference type="WBParaSite" id="TREG1_112790.1">
    <property type="protein sequence ID" value="TREG1_112790.1"/>
    <property type="gene ID" value="TREG1_112790"/>
</dbReference>
<evidence type="ECO:0000313" key="2">
    <source>
        <dbReference type="WBParaSite" id="TREG1_112790.1"/>
    </source>
</evidence>
<name>A0AA85IQB9_TRIRE</name>
<reference evidence="1" key="1">
    <citation type="submission" date="2022-06" db="EMBL/GenBank/DDBJ databases">
        <authorList>
            <person name="Berger JAMES D."/>
            <person name="Berger JAMES D."/>
        </authorList>
    </citation>
    <scope>NUCLEOTIDE SEQUENCE [LARGE SCALE GENOMIC DNA]</scope>
</reference>
<dbReference type="Proteomes" id="UP000050795">
    <property type="component" value="Unassembled WGS sequence"/>
</dbReference>
<protein>
    <submittedName>
        <fullName evidence="2">Uncharacterized protein</fullName>
    </submittedName>
</protein>
<sequence>MIATWEFMSHMNCRWCYVDFHVFSDASEVGFGAAVYIRTTLRNDIDVSLVMGKSRVAPLKTVSIPRLELTAALLTAQLFTTVCKELDYPKHPVTFWTDSMSVIYYIRNESARYACFVANRVSQIRELTTVEQWRYVPSGKNPADLASRGVIGMNVVKNK</sequence>
<proteinExistence type="predicted"/>
<evidence type="ECO:0000313" key="1">
    <source>
        <dbReference type="Proteomes" id="UP000050795"/>
    </source>
</evidence>
<dbReference type="InterPro" id="IPR008042">
    <property type="entry name" value="Retrotrans_Pao"/>
</dbReference>
<dbReference type="PANTHER" id="PTHR47331">
    <property type="entry name" value="PHD-TYPE DOMAIN-CONTAINING PROTEIN"/>
    <property type="match status" value="1"/>
</dbReference>
<dbReference type="PANTHER" id="PTHR47331:SF1">
    <property type="entry name" value="GAG-LIKE PROTEIN"/>
    <property type="match status" value="1"/>
</dbReference>
<keyword evidence="1" id="KW-1185">Reference proteome</keyword>
<organism evidence="1 2">
    <name type="scientific">Trichobilharzia regenti</name>
    <name type="common">Nasal bird schistosome</name>
    <dbReference type="NCBI Taxonomy" id="157069"/>
    <lineage>
        <taxon>Eukaryota</taxon>
        <taxon>Metazoa</taxon>
        <taxon>Spiralia</taxon>
        <taxon>Lophotrochozoa</taxon>
        <taxon>Platyhelminthes</taxon>
        <taxon>Trematoda</taxon>
        <taxon>Digenea</taxon>
        <taxon>Strigeidida</taxon>
        <taxon>Schistosomatoidea</taxon>
        <taxon>Schistosomatidae</taxon>
        <taxon>Trichobilharzia</taxon>
    </lineage>
</organism>
<dbReference type="AlphaFoldDB" id="A0AA85IQB9"/>
<accession>A0AA85IQB9</accession>